<feature type="transmembrane region" description="Helical" evidence="2">
    <location>
        <begin position="26"/>
        <end position="48"/>
    </location>
</feature>
<dbReference type="STRING" id="393003.SAMN05660461_4720"/>
<keyword evidence="2" id="KW-0812">Transmembrane</keyword>
<protein>
    <submittedName>
        <fullName evidence="3">Uncharacterized protein</fullName>
    </submittedName>
</protein>
<organism evidence="3 4">
    <name type="scientific">Chitinophaga ginsengisegetis</name>
    <dbReference type="NCBI Taxonomy" id="393003"/>
    <lineage>
        <taxon>Bacteria</taxon>
        <taxon>Pseudomonadati</taxon>
        <taxon>Bacteroidota</taxon>
        <taxon>Chitinophagia</taxon>
        <taxon>Chitinophagales</taxon>
        <taxon>Chitinophagaceae</taxon>
        <taxon>Chitinophaga</taxon>
    </lineage>
</organism>
<evidence type="ECO:0000313" key="3">
    <source>
        <dbReference type="EMBL" id="SKD08843.1"/>
    </source>
</evidence>
<feature type="compositionally biased region" description="Polar residues" evidence="1">
    <location>
        <begin position="86"/>
        <end position="96"/>
    </location>
</feature>
<keyword evidence="2" id="KW-0472">Membrane</keyword>
<evidence type="ECO:0000313" key="4">
    <source>
        <dbReference type="Proteomes" id="UP000190166"/>
    </source>
</evidence>
<keyword evidence="2" id="KW-1133">Transmembrane helix</keyword>
<proteinExistence type="predicted"/>
<dbReference type="AlphaFoldDB" id="A0A1T5P8E9"/>
<keyword evidence="4" id="KW-1185">Reference proteome</keyword>
<reference evidence="3 4" key="1">
    <citation type="submission" date="2017-02" db="EMBL/GenBank/DDBJ databases">
        <authorList>
            <person name="Peterson S.W."/>
        </authorList>
    </citation>
    <scope>NUCLEOTIDE SEQUENCE [LARGE SCALE GENOMIC DNA]</scope>
    <source>
        <strain evidence="3 4">DSM 18108</strain>
    </source>
</reference>
<dbReference type="Proteomes" id="UP000190166">
    <property type="component" value="Unassembled WGS sequence"/>
</dbReference>
<feature type="compositionally biased region" description="Polar residues" evidence="1">
    <location>
        <begin position="118"/>
        <end position="134"/>
    </location>
</feature>
<accession>A0A1T5P8E9</accession>
<feature type="region of interest" description="Disordered" evidence="1">
    <location>
        <begin position="80"/>
        <end position="153"/>
    </location>
</feature>
<name>A0A1T5P8E9_9BACT</name>
<dbReference type="EMBL" id="FUZZ01000004">
    <property type="protein sequence ID" value="SKD08843.1"/>
    <property type="molecule type" value="Genomic_DNA"/>
</dbReference>
<sequence>MQHIAFPADNKHPGFTVLKDVPPLPVFILIFICMKYLVLAAGICLWACHSSRKVYQAPAVGAEAQFERGLRPEKHPKYLFDKKTMNDMQKQGSVSAYSPKRRNTAPTIPLPGKGANGKDSTNSATDSLHTNPSDSLRIPTDSVKAPVDTTHIP</sequence>
<evidence type="ECO:0000256" key="1">
    <source>
        <dbReference type="SAM" id="MobiDB-lite"/>
    </source>
</evidence>
<evidence type="ECO:0000256" key="2">
    <source>
        <dbReference type="SAM" id="Phobius"/>
    </source>
</evidence>
<gene>
    <name evidence="3" type="ORF">SAMN05660461_4720</name>
</gene>